<dbReference type="Pfam" id="PF02791">
    <property type="entry name" value="DDT"/>
    <property type="match status" value="1"/>
</dbReference>
<feature type="region of interest" description="Disordered" evidence="7">
    <location>
        <begin position="1318"/>
        <end position="1368"/>
    </location>
</feature>
<protein>
    <submittedName>
        <fullName evidence="10">Uncharacterized protein</fullName>
    </submittedName>
</protein>
<comment type="subcellular location">
    <subcellularLocation>
        <location evidence="1">Nucleus</location>
    </subcellularLocation>
</comment>
<name>A0AAP0DI53_9ASTR</name>
<feature type="compositionally biased region" description="Basic and acidic residues" evidence="7">
    <location>
        <begin position="1486"/>
        <end position="1500"/>
    </location>
</feature>
<evidence type="ECO:0000256" key="3">
    <source>
        <dbReference type="ARBA" id="ARBA00022771"/>
    </source>
</evidence>
<evidence type="ECO:0000256" key="7">
    <source>
        <dbReference type="SAM" id="MobiDB-lite"/>
    </source>
</evidence>
<dbReference type="Pfam" id="PF24294">
    <property type="entry name" value="Chromo_PTM"/>
    <property type="match status" value="1"/>
</dbReference>
<keyword evidence="5" id="KW-0539">Nucleus</keyword>
<keyword evidence="3 6" id="KW-0863">Zinc-finger</keyword>
<feature type="region of interest" description="Disordered" evidence="7">
    <location>
        <begin position="1559"/>
        <end position="1617"/>
    </location>
</feature>
<keyword evidence="11" id="KW-1185">Reference proteome</keyword>
<evidence type="ECO:0000313" key="10">
    <source>
        <dbReference type="EMBL" id="KAK9075021.1"/>
    </source>
</evidence>
<evidence type="ECO:0000256" key="2">
    <source>
        <dbReference type="ARBA" id="ARBA00022723"/>
    </source>
</evidence>
<feature type="compositionally biased region" description="Basic residues" evidence="7">
    <location>
        <begin position="1325"/>
        <end position="1338"/>
    </location>
</feature>
<evidence type="ECO:0000256" key="4">
    <source>
        <dbReference type="ARBA" id="ARBA00022833"/>
    </source>
</evidence>
<feature type="compositionally biased region" description="Basic residues" evidence="7">
    <location>
        <begin position="1275"/>
        <end position="1286"/>
    </location>
</feature>
<feature type="region of interest" description="Disordered" evidence="7">
    <location>
        <begin position="1269"/>
        <end position="1299"/>
    </location>
</feature>
<feature type="compositionally biased region" description="Basic and acidic residues" evidence="7">
    <location>
        <begin position="1605"/>
        <end position="1617"/>
    </location>
</feature>
<organism evidence="10 11">
    <name type="scientific">Deinandra increscens subsp. villosa</name>
    <dbReference type="NCBI Taxonomy" id="3103831"/>
    <lineage>
        <taxon>Eukaryota</taxon>
        <taxon>Viridiplantae</taxon>
        <taxon>Streptophyta</taxon>
        <taxon>Embryophyta</taxon>
        <taxon>Tracheophyta</taxon>
        <taxon>Spermatophyta</taxon>
        <taxon>Magnoliopsida</taxon>
        <taxon>eudicotyledons</taxon>
        <taxon>Gunneridae</taxon>
        <taxon>Pentapetalae</taxon>
        <taxon>asterids</taxon>
        <taxon>campanulids</taxon>
        <taxon>Asterales</taxon>
        <taxon>Asteraceae</taxon>
        <taxon>Asteroideae</taxon>
        <taxon>Heliantheae alliance</taxon>
        <taxon>Madieae</taxon>
        <taxon>Madiinae</taxon>
        <taxon>Deinandra</taxon>
    </lineage>
</organism>
<feature type="domain" description="DDT" evidence="9">
    <location>
        <begin position="358"/>
        <end position="418"/>
    </location>
</feature>
<evidence type="ECO:0000256" key="1">
    <source>
        <dbReference type="ARBA" id="ARBA00004123"/>
    </source>
</evidence>
<dbReference type="InterPro" id="IPR056618">
    <property type="entry name" value="Chromo_PTM"/>
</dbReference>
<feature type="region of interest" description="Disordered" evidence="7">
    <location>
        <begin position="319"/>
        <end position="347"/>
    </location>
</feature>
<dbReference type="InterPro" id="IPR019787">
    <property type="entry name" value="Znf_PHD-finger"/>
</dbReference>
<feature type="compositionally biased region" description="Acidic residues" evidence="7">
    <location>
        <begin position="1574"/>
        <end position="1592"/>
    </location>
</feature>
<reference evidence="10 11" key="1">
    <citation type="submission" date="2024-04" db="EMBL/GenBank/DDBJ databases">
        <title>The reference genome of an endangered Asteraceae, Deinandra increscens subsp. villosa, native to the Central Coast of California.</title>
        <authorList>
            <person name="Guilliams M."/>
            <person name="Hasenstab-Lehman K."/>
            <person name="Meyer R."/>
            <person name="Mcevoy S."/>
        </authorList>
    </citation>
    <scope>NUCLEOTIDE SEQUENCE [LARGE SCALE GENOMIC DNA]</scope>
    <source>
        <tissue evidence="10">Leaf</tissue>
    </source>
</reference>
<dbReference type="SMART" id="SM00249">
    <property type="entry name" value="PHD"/>
    <property type="match status" value="3"/>
</dbReference>
<dbReference type="PROSITE" id="PS50827">
    <property type="entry name" value="DDT"/>
    <property type="match status" value="1"/>
</dbReference>
<feature type="region of interest" description="Disordered" evidence="7">
    <location>
        <begin position="1477"/>
        <end position="1512"/>
    </location>
</feature>
<evidence type="ECO:0000256" key="6">
    <source>
        <dbReference type="PROSITE-ProRule" id="PRU00146"/>
    </source>
</evidence>
<keyword evidence="4" id="KW-0862">Zinc</keyword>
<dbReference type="CDD" id="cd15532">
    <property type="entry name" value="PHD2_CHD_II"/>
    <property type="match status" value="1"/>
</dbReference>
<dbReference type="CDD" id="cd20401">
    <property type="entry name" value="Tudor_AtPTM-like"/>
    <property type="match status" value="1"/>
</dbReference>
<dbReference type="PROSITE" id="PS50016">
    <property type="entry name" value="ZF_PHD_2"/>
    <property type="match status" value="1"/>
</dbReference>
<dbReference type="Pfam" id="PF21743">
    <property type="entry name" value="PTM_DIR17_Tudor"/>
    <property type="match status" value="1"/>
</dbReference>
<dbReference type="SMART" id="SM00571">
    <property type="entry name" value="DDT"/>
    <property type="match status" value="1"/>
</dbReference>
<dbReference type="PROSITE" id="PS01359">
    <property type="entry name" value="ZF_PHD_1"/>
    <property type="match status" value="1"/>
</dbReference>
<feature type="compositionally biased region" description="Polar residues" evidence="7">
    <location>
        <begin position="319"/>
        <end position="332"/>
    </location>
</feature>
<keyword evidence="2" id="KW-0479">Metal-binding</keyword>
<comment type="caution">
    <text evidence="10">The sequence shown here is derived from an EMBL/GenBank/DDBJ whole genome shotgun (WGS) entry which is preliminary data.</text>
</comment>
<proteinExistence type="predicted"/>
<feature type="compositionally biased region" description="Basic residues" evidence="7">
    <location>
        <begin position="255"/>
        <end position="265"/>
    </location>
</feature>
<dbReference type="InterPro" id="IPR001965">
    <property type="entry name" value="Znf_PHD"/>
</dbReference>
<feature type="domain" description="PHD-type" evidence="8">
    <location>
        <begin position="551"/>
        <end position="598"/>
    </location>
</feature>
<dbReference type="GO" id="GO:0005634">
    <property type="term" value="C:nucleus"/>
    <property type="evidence" value="ECO:0007669"/>
    <property type="project" value="UniProtKB-SubCell"/>
</dbReference>
<evidence type="ECO:0000313" key="11">
    <source>
        <dbReference type="Proteomes" id="UP001408789"/>
    </source>
</evidence>
<dbReference type="InterPro" id="IPR011011">
    <property type="entry name" value="Znf_FYVE_PHD"/>
</dbReference>
<dbReference type="GO" id="GO:0008270">
    <property type="term" value="F:zinc ion binding"/>
    <property type="evidence" value="ECO:0007669"/>
    <property type="project" value="UniProtKB-KW"/>
</dbReference>
<dbReference type="InterPro" id="IPR013083">
    <property type="entry name" value="Znf_RING/FYVE/PHD"/>
</dbReference>
<evidence type="ECO:0000256" key="5">
    <source>
        <dbReference type="ARBA" id="ARBA00023242"/>
    </source>
</evidence>
<evidence type="ECO:0000259" key="8">
    <source>
        <dbReference type="PROSITE" id="PS50016"/>
    </source>
</evidence>
<dbReference type="EMBL" id="JBCNJP010000007">
    <property type="protein sequence ID" value="KAK9075021.1"/>
    <property type="molecule type" value="Genomic_DNA"/>
</dbReference>
<evidence type="ECO:0000259" key="9">
    <source>
        <dbReference type="PROSITE" id="PS50827"/>
    </source>
</evidence>
<sequence>MEFVGRTVRKEFEGLGVFSGVVKSYDSSSGFFEIGYEDGDSEELDLSELTALLDFDPSVLDKKPSRVGRRATKRRRVLVSSNSGNGNDLSSSVGNVVAVGDGNLDSVEGDLRKESGVGNNLSRKLEFSGNDNNNVSICCDNLNSDLDSCGKVNDVGIDLNLELIEENDLVSKEKDLVAKKEQCFDLNTDSYGDENKNQDVDLGGYMKGENSGEAALLIATESPGVLGIQNCSNNQTDSSSVAEVDCHETLGKTHSIGRRDKKRRKIVDSPKTVSESVLRRSARRRAKLPADDHDGNAIKVDDDYGDSACALLSGSSPVMSAVSEDQPTSSGCKESEEPSIVPPKLELPPSTGKLNLDGLPVLDLFAVYAFLRSFSTILFLSPFELGDFVASLRSKSPSLLIDSIHVSLLRTLRKLLEFQSSESSKSATNCLRDLNWDLLDLITWPIFMAEYLLMKPGFDLAQLKFFKTDYHKQPESVKIKMLQYICDDVIEVEAISSELNRRILVRDPTNRMDPDLSTKLTASKKRKETMDMSGSSCMSEEVIDETADWNSDECCLCKMDGNLICCDGCPAAYHSKCVGIATSFLPEGDWYCPECVVDKKNLDINVAKSIRGADLLGVDPHGRLYYSSCSYLLVSDLCDAETSYHYYHMNDLAALIDTLILMNGPYRDILNAITKRWHMYNKIYGEKGKLDSGKPGELERSLAGSSVGVTGIENASKNGLDSLNNGYDISNRTATRKGMSPHLENGYLNFYSFARVATSVAGEWTRKVPDKKTSSQTPTKSLEEWISIQMKAITKIPVDFCWSNIQNLSVDVWKEKCGWCLACKFPTDDGICLFYMNNASLLENYTSQVLGFDSRISKNDRLIDVMCHILYIEDRLHGLLLGPWLSPHFPKLYRKSFYEASDIAPVRDLLLMKFIILLLFRKCVWFLHMLMILASFDQLESNIWLRVFSDEWIKHVDSVVTVGSASHVVISKLRMPSTRNVVGKKRSKCLDPEPHSSKNASSGLGLFWWRGGRLTRHLFNWKVLPCSLARKAARQGGRKKIDGILYPENSDFPKRNKALVWRASVQSAVTVEQLALQIRELDAHIKWEEIENSSHLAKMDKESIKSMRSFKKAIIRRKSSEGGVVKYLLDFGKRRFIPDTVVKHGSKINESSSSERKKYWVEEPYVPLFLLKPFEDKRIALKSNKTISTLPVNSRNMRNASKKDVFSYLFSKSEKSENNLCGHCNKDVLIRDAVSCQYCEGIFHKRHARKTSGGMYTCLKCHVGDAMKAAGPKKGNVRSRKTKKVTKLTGKGGKGKQLLQPQANSKGFVVPLRRSARTAKVVSLRGKKKPAKKKKKPKSSGGKMKQLKSLNEMDKPKGKRGRPRKINTQSFQKKRSTLVNFTYWLNGLLLSRKPDDERVTDFKSKNYIQRLDSIADEPPKCTLCHEPEFKSSLNYICCDTCGDWFHADAFGLKTEHMGVIIGFKCHKCRERPPPLCSQLNSISDEPNQKNEDEPNQKNEEGIQGADSADADVSSAAVLLEQKPEPNPKSEDEPNQKNEEGIQGVAAADADVSSAAVLLEQKPVDTLEQQQNDLLNDDDSPNAEPEPGSEEGPEQNWPADASPLIEVEKGSSSIHDDSCVAVAENGSLKADTSIVD</sequence>
<dbReference type="InterPro" id="IPR019786">
    <property type="entry name" value="Zinc_finger_PHD-type_CS"/>
</dbReference>
<dbReference type="Proteomes" id="UP001408789">
    <property type="component" value="Unassembled WGS sequence"/>
</dbReference>
<dbReference type="CDD" id="cd15517">
    <property type="entry name" value="PHD_TCF19_like"/>
    <property type="match status" value="1"/>
</dbReference>
<feature type="region of interest" description="Disordered" evidence="7">
    <location>
        <begin position="253"/>
        <end position="296"/>
    </location>
</feature>
<dbReference type="InterPro" id="IPR018501">
    <property type="entry name" value="DDT_dom"/>
</dbReference>
<dbReference type="InterPro" id="IPR047365">
    <property type="entry name" value="Tudor_AtPTM-like"/>
</dbReference>
<dbReference type="PANTHER" id="PTHR46508:SF5">
    <property type="entry name" value="PHD-FINGER AND DNA BINDING DOMAIN-CONTAINING PROTEIN"/>
    <property type="match status" value="1"/>
</dbReference>
<dbReference type="PANTHER" id="PTHR46508">
    <property type="entry name" value="PHD FINGER FAMILY PROTEIN"/>
    <property type="match status" value="1"/>
</dbReference>
<accession>A0AAP0DI53</accession>
<dbReference type="Gene3D" id="3.30.40.10">
    <property type="entry name" value="Zinc/RING finger domain, C3HC4 (zinc finger)"/>
    <property type="match status" value="2"/>
</dbReference>
<dbReference type="Pfam" id="PF00628">
    <property type="entry name" value="PHD"/>
    <property type="match status" value="1"/>
</dbReference>
<gene>
    <name evidence="10" type="ORF">SSX86_003340</name>
</gene>
<dbReference type="SUPFAM" id="SSF57903">
    <property type="entry name" value="FYVE/PHD zinc finger"/>
    <property type="match status" value="2"/>
</dbReference>